<accession>F9Y4B9</accession>
<dbReference type="InterPro" id="IPR005950">
    <property type="entry name" value="ModA"/>
</dbReference>
<dbReference type="RefSeq" id="WP_013385098.1">
    <property type="nucleotide sequence ID" value="NC_017384.1"/>
</dbReference>
<evidence type="ECO:0000256" key="2">
    <source>
        <dbReference type="ARBA" id="ARBA00022505"/>
    </source>
</evidence>
<feature type="binding site" evidence="6">
    <location>
        <position position="32"/>
    </location>
    <ligand>
        <name>molybdate</name>
        <dbReference type="ChEBI" id="CHEBI:36264"/>
    </ligand>
</feature>
<feature type="binding site" evidence="6">
    <location>
        <position position="59"/>
    </location>
    <ligand>
        <name>molybdate</name>
        <dbReference type="ChEBI" id="CHEBI:36264"/>
    </ligand>
</feature>
<organism evidence="8 9">
    <name type="scientific">Ketogulonicigenium vulgare (strain WSH-001)</name>
    <dbReference type="NCBI Taxonomy" id="759362"/>
    <lineage>
        <taxon>Bacteria</taxon>
        <taxon>Pseudomonadati</taxon>
        <taxon>Pseudomonadota</taxon>
        <taxon>Alphaproteobacteria</taxon>
        <taxon>Rhodobacterales</taxon>
        <taxon>Roseobacteraceae</taxon>
        <taxon>Ketogulonicigenium</taxon>
    </lineage>
</organism>
<dbReference type="KEGG" id="kvl:KVU_1893"/>
<name>F9Y4B9_KETVW</name>
<dbReference type="InterPro" id="IPR050682">
    <property type="entry name" value="ModA/WtpA"/>
</dbReference>
<keyword evidence="9" id="KW-1185">Reference proteome</keyword>
<dbReference type="PATRIC" id="fig|759362.5.peg.1958"/>
<dbReference type="Proteomes" id="UP000000692">
    <property type="component" value="Chromosome"/>
</dbReference>
<dbReference type="GO" id="GO:0015689">
    <property type="term" value="P:molybdate ion transport"/>
    <property type="evidence" value="ECO:0007669"/>
    <property type="project" value="InterPro"/>
</dbReference>
<dbReference type="eggNOG" id="COG0725">
    <property type="taxonomic scope" value="Bacteria"/>
</dbReference>
<dbReference type="AlphaFoldDB" id="F9Y4B9"/>
<feature type="binding site" evidence="6">
    <location>
        <position position="189"/>
    </location>
    <ligand>
        <name>molybdate</name>
        <dbReference type="ChEBI" id="CHEBI:36264"/>
    </ligand>
</feature>
<dbReference type="Gene3D" id="3.40.190.10">
    <property type="entry name" value="Periplasmic binding protein-like II"/>
    <property type="match status" value="2"/>
</dbReference>
<keyword evidence="3 6" id="KW-0479">Metal-binding</keyword>
<feature type="binding site" evidence="6">
    <location>
        <position position="144"/>
    </location>
    <ligand>
        <name>molybdate</name>
        <dbReference type="ChEBI" id="CHEBI:36264"/>
    </ligand>
</feature>
<feature type="chain" id="PRO_5003392064" evidence="7">
    <location>
        <begin position="23"/>
        <end position="253"/>
    </location>
</feature>
<comment type="subunit">
    <text evidence="5">The complex is composed of two ATP-binding proteins (ModC), two transmembrane proteins (ModB) and a solute-binding protein (ModA).</text>
</comment>
<dbReference type="OrthoDB" id="9785015at2"/>
<feature type="signal peptide" evidence="7">
    <location>
        <begin position="1"/>
        <end position="22"/>
    </location>
</feature>
<evidence type="ECO:0000256" key="6">
    <source>
        <dbReference type="PIRSR" id="PIRSR004846-1"/>
    </source>
</evidence>
<keyword evidence="4 7" id="KW-0732">Signal</keyword>
<dbReference type="Pfam" id="PF13531">
    <property type="entry name" value="SBP_bac_11"/>
    <property type="match status" value="1"/>
</dbReference>
<dbReference type="PIRSF" id="PIRSF004846">
    <property type="entry name" value="ModA"/>
    <property type="match status" value="1"/>
</dbReference>
<evidence type="ECO:0000256" key="3">
    <source>
        <dbReference type="ARBA" id="ARBA00022723"/>
    </source>
</evidence>
<evidence type="ECO:0000256" key="5">
    <source>
        <dbReference type="ARBA" id="ARBA00062515"/>
    </source>
</evidence>
<keyword evidence="2 6" id="KW-0500">Molybdenum</keyword>
<evidence type="ECO:0000313" key="8">
    <source>
        <dbReference type="EMBL" id="AEM41732.1"/>
    </source>
</evidence>
<feature type="binding site" evidence="6">
    <location>
        <position position="171"/>
    </location>
    <ligand>
        <name>molybdate</name>
        <dbReference type="ChEBI" id="CHEBI:36264"/>
    </ligand>
</feature>
<dbReference type="PANTHER" id="PTHR30632:SF17">
    <property type="entry name" value="MOLYBDATE-BINDING PROTEIN MODA"/>
    <property type="match status" value="1"/>
</dbReference>
<evidence type="ECO:0000256" key="4">
    <source>
        <dbReference type="ARBA" id="ARBA00022729"/>
    </source>
</evidence>
<dbReference type="GO" id="GO:0030973">
    <property type="term" value="F:molybdate ion binding"/>
    <property type="evidence" value="ECO:0007669"/>
    <property type="project" value="TreeGrafter"/>
</dbReference>
<dbReference type="GO" id="GO:1901359">
    <property type="term" value="F:tungstate binding"/>
    <property type="evidence" value="ECO:0007669"/>
    <property type="project" value="UniProtKB-ARBA"/>
</dbReference>
<dbReference type="GO" id="GO:0046872">
    <property type="term" value="F:metal ion binding"/>
    <property type="evidence" value="ECO:0007669"/>
    <property type="project" value="UniProtKB-KW"/>
</dbReference>
<dbReference type="EMBL" id="CP002018">
    <property type="protein sequence ID" value="AEM41732.1"/>
    <property type="molecule type" value="Genomic_DNA"/>
</dbReference>
<dbReference type="SUPFAM" id="SSF53850">
    <property type="entry name" value="Periplasmic binding protein-like II"/>
    <property type="match status" value="1"/>
</dbReference>
<protein>
    <submittedName>
        <fullName evidence="8">Molybdate-binding periplasmic permease protein</fullName>
    </submittedName>
</protein>
<dbReference type="NCBIfam" id="TIGR01256">
    <property type="entry name" value="modA"/>
    <property type="match status" value="1"/>
</dbReference>
<dbReference type="GO" id="GO:0030288">
    <property type="term" value="C:outer membrane-bounded periplasmic space"/>
    <property type="evidence" value="ECO:0007669"/>
    <property type="project" value="TreeGrafter"/>
</dbReference>
<comment type="similarity">
    <text evidence="1">Belongs to the bacterial solute-binding protein ModA family.</text>
</comment>
<dbReference type="PANTHER" id="PTHR30632">
    <property type="entry name" value="MOLYBDATE-BINDING PERIPLASMIC PROTEIN"/>
    <property type="match status" value="1"/>
</dbReference>
<sequence length="253" mass="26253">MNRKIAFAATLIGGLMASSAMAEDITVFAAASMKDSLDAVIANWTAETGNTVTVSYEGSSALARQIEQGAPAAMFISAAIDWMDYVEGLGLIEDGTRSDLLGNSLVIVSHEAPAAPVTIDANLDLIGLLGDEKLAMALVDSVPAGVYGKEALTNLGLWDSVAPNVAQADNVRAALALVGLGEAPYGIVYSTDAAADPNVAIYGTFPADSHGPITYPVALIKEYSSDTAHAFLDYLKTPAASDVFTEFGFVTLQ</sequence>
<evidence type="ECO:0000256" key="7">
    <source>
        <dbReference type="SAM" id="SignalP"/>
    </source>
</evidence>
<dbReference type="FunFam" id="3.40.190.10:FF:000035">
    <property type="entry name" value="Molybdate ABC transporter substrate-binding protein"/>
    <property type="match status" value="1"/>
</dbReference>
<gene>
    <name evidence="8" type="primary">modA</name>
    <name evidence="8" type="ordered locus">KVU_1893</name>
</gene>
<evidence type="ECO:0000313" key="9">
    <source>
        <dbReference type="Proteomes" id="UP000000692"/>
    </source>
</evidence>
<reference evidence="8 9" key="1">
    <citation type="journal article" date="2011" name="J. Bacteriol.">
        <title>Complete genome sequence of the industrial strain Ketogulonicigenium vulgare WSH-001.</title>
        <authorList>
            <person name="Liu L."/>
            <person name="Li Y."/>
            <person name="Zhang J."/>
            <person name="Zhou Z."/>
            <person name="Liu J."/>
            <person name="Li X."/>
            <person name="Zhou J."/>
            <person name="Du G."/>
            <person name="Wang L."/>
            <person name="Chen J."/>
        </authorList>
    </citation>
    <scope>NUCLEOTIDE SEQUENCE [LARGE SCALE GENOMIC DNA]</scope>
    <source>
        <strain evidence="8 9">WSH-001</strain>
    </source>
</reference>
<dbReference type="HOGENOM" id="CLU_065520_3_0_5"/>
<evidence type="ECO:0000256" key="1">
    <source>
        <dbReference type="ARBA" id="ARBA00009175"/>
    </source>
</evidence>
<proteinExistence type="inferred from homology"/>
<dbReference type="NCBIfam" id="NF007958">
    <property type="entry name" value="PRK10677.1"/>
    <property type="match status" value="1"/>
</dbReference>